<reference evidence="1 2" key="1">
    <citation type="journal article" date="2014" name="BMC Genomics">
        <title>Comparative genome sequencing reveals chemotype-specific gene clusters in the toxigenic black mold Stachybotrys.</title>
        <authorList>
            <person name="Semeiks J."/>
            <person name="Borek D."/>
            <person name="Otwinowski Z."/>
            <person name="Grishin N.V."/>
        </authorList>
    </citation>
    <scope>NUCLEOTIDE SEQUENCE [LARGE SCALE GENOMIC DNA]</scope>
    <source>
        <strain evidence="1 2">IBT 40285</strain>
    </source>
</reference>
<name>A0A084QZZ2_STAC4</name>
<dbReference type="OrthoDB" id="4656735at2759"/>
<dbReference type="Proteomes" id="UP000028524">
    <property type="component" value="Unassembled WGS sequence"/>
</dbReference>
<dbReference type="EMBL" id="KL659446">
    <property type="protein sequence ID" value="KFA69527.1"/>
    <property type="molecule type" value="Genomic_DNA"/>
</dbReference>
<evidence type="ECO:0000313" key="2">
    <source>
        <dbReference type="Proteomes" id="UP000028524"/>
    </source>
</evidence>
<gene>
    <name evidence="1" type="ORF">S40285_10331</name>
</gene>
<keyword evidence="2" id="KW-1185">Reference proteome</keyword>
<dbReference type="AlphaFoldDB" id="A0A084QZZ2"/>
<organism evidence="1 2">
    <name type="scientific">Stachybotrys chlorohalonatus (strain IBT 40285)</name>
    <dbReference type="NCBI Taxonomy" id="1283841"/>
    <lineage>
        <taxon>Eukaryota</taxon>
        <taxon>Fungi</taxon>
        <taxon>Dikarya</taxon>
        <taxon>Ascomycota</taxon>
        <taxon>Pezizomycotina</taxon>
        <taxon>Sordariomycetes</taxon>
        <taxon>Hypocreomycetidae</taxon>
        <taxon>Hypocreales</taxon>
        <taxon>Stachybotryaceae</taxon>
        <taxon>Stachybotrys</taxon>
    </lineage>
</organism>
<sequence>MAAVCLDIAVEHRIERLFKPVNHSRGDRSQHVELIAARGVGLGKSPHSPEVRVTKELAGPPTKGGIAIILQQPRDNHPFDKGLDAVINDCPSLSTLADVYKTVSKGTLDIRTDVTVVDLLSYLPDKAKGLDENTLTEAFRTLTDMIREKEPEVLLCAGKVFALPGTKVYKCKGEAFKFESIGVGKQFDKGRMPLRARIRKGAYQFVMVPRVNGFHPSHAVNYRQEFSVLRQLQLLIAAETCGRLRNDWKNQKWMDELRTNCQAISEPQETVERTLWDFQESYCSILDELRGSVHLLITDHSFRKASAGMVYDKLLKSNVTRYSNDASLALREMAKRNSSNNYSLTKAITWTQYFAEACQVDIDDEGNEAGFLAYAKDMVLNISGCILNQSSRCKGSRADTGVRGLEAACKTFLDFAKNVELLLGELLQKKEANGMDELAGMLSNVSLGRVAA</sequence>
<evidence type="ECO:0000313" key="1">
    <source>
        <dbReference type="EMBL" id="KFA69527.1"/>
    </source>
</evidence>
<proteinExistence type="predicted"/>
<protein>
    <submittedName>
        <fullName evidence="1">Uncharacterized protein</fullName>
    </submittedName>
</protein>
<dbReference type="HOGENOM" id="CLU_562585_0_0_1"/>
<dbReference type="InParanoid" id="A0A084QZZ2"/>
<accession>A0A084QZZ2</accession>
<dbReference type="OMA" id="HMNDASL"/>